<protein>
    <submittedName>
        <fullName evidence="1">IP22037p</fullName>
    </submittedName>
</protein>
<sequence length="138" mass="15742">MVVAARVMPHNSLYSHAFINLNVPSNRSVVTFLLQRHRAHLEGLHPGGQPDLLPLQQDRTLGAQLPRGRQRTWTDQCVVLQVQPHRTHLQELPGDLEDLLRLRQERTSEARVRREGRTELGATTHPWHLINVIIEGGI</sequence>
<organism evidence="1">
    <name type="scientific">Drosophila melanogaster</name>
    <name type="common">Fruit fly</name>
    <dbReference type="NCBI Taxonomy" id="7227"/>
    <lineage>
        <taxon>Eukaryota</taxon>
        <taxon>Metazoa</taxon>
        <taxon>Ecdysozoa</taxon>
        <taxon>Arthropoda</taxon>
        <taxon>Hexapoda</taxon>
        <taxon>Insecta</taxon>
        <taxon>Pterygota</taxon>
        <taxon>Neoptera</taxon>
        <taxon>Endopterygota</taxon>
        <taxon>Diptera</taxon>
        <taxon>Brachycera</taxon>
        <taxon>Muscomorpha</taxon>
        <taxon>Ephydroidea</taxon>
        <taxon>Drosophilidae</taxon>
        <taxon>Drosophila</taxon>
        <taxon>Sophophora</taxon>
    </lineage>
</organism>
<dbReference type="AlphaFoldDB" id="A8WHH5"/>
<reference evidence="1" key="1">
    <citation type="submission" date="2007-11" db="EMBL/GenBank/DDBJ databases">
        <authorList>
            <person name="Stapleton M."/>
            <person name="Carlson J."/>
            <person name="Frise E."/>
            <person name="Kapadia B."/>
            <person name="Park S."/>
            <person name="Wan K."/>
            <person name="Yu C."/>
            <person name="Celniker S."/>
        </authorList>
    </citation>
    <scope>NUCLEOTIDE SEQUENCE</scope>
</reference>
<evidence type="ECO:0000313" key="1">
    <source>
        <dbReference type="EMBL" id="ABX00743.1"/>
    </source>
</evidence>
<name>A8WHH5_DROME</name>
<proteinExistence type="evidence at transcript level"/>
<dbReference type="EMBL" id="BT031121">
    <property type="protein sequence ID" value="ABX00743.1"/>
    <property type="molecule type" value="mRNA"/>
</dbReference>
<accession>A8WHH5</accession>